<comment type="caution">
    <text evidence="2">The sequence shown here is derived from an EMBL/GenBank/DDBJ whole genome shotgun (WGS) entry which is preliminary data.</text>
</comment>
<dbReference type="EMBL" id="JBHSFN010000042">
    <property type="protein sequence ID" value="MFC4592147.1"/>
    <property type="molecule type" value="Genomic_DNA"/>
</dbReference>
<accession>A0ABV9EU71</accession>
<sequence>MSETKPFRAVLAVDVQGCGQQPDVLLPVLYHEIHSLLTGICERNSLGEAWRSVSLLQRPGHEIVALLPAETLPLLVHPFLDDLQGDLASSDLKICEHGLGLRLRVALHVGPVEEGTATADIARAVNEVHRLLRCEPLVAALDDSDPDVTLVAAVLSSEGFAAFTESGGTEPPASRFTEIRARGKAFDRQAWLYVPSPSSAAGEPAPPASSREVTT</sequence>
<protein>
    <recommendedName>
        <fullName evidence="4">Guanylate cyclase domain-containing protein</fullName>
    </recommendedName>
</protein>
<feature type="region of interest" description="Disordered" evidence="1">
    <location>
        <begin position="196"/>
        <end position="215"/>
    </location>
</feature>
<evidence type="ECO:0008006" key="4">
    <source>
        <dbReference type="Google" id="ProtNLM"/>
    </source>
</evidence>
<dbReference type="Proteomes" id="UP001595891">
    <property type="component" value="Unassembled WGS sequence"/>
</dbReference>
<dbReference type="RefSeq" id="WP_380708702.1">
    <property type="nucleotide sequence ID" value="NZ_JBHSFN010000042.1"/>
</dbReference>
<organism evidence="2 3">
    <name type="scientific">Sphaerisporangium corydalis</name>
    <dbReference type="NCBI Taxonomy" id="1441875"/>
    <lineage>
        <taxon>Bacteria</taxon>
        <taxon>Bacillati</taxon>
        <taxon>Actinomycetota</taxon>
        <taxon>Actinomycetes</taxon>
        <taxon>Streptosporangiales</taxon>
        <taxon>Streptosporangiaceae</taxon>
        <taxon>Sphaerisporangium</taxon>
    </lineage>
</organism>
<evidence type="ECO:0000313" key="3">
    <source>
        <dbReference type="Proteomes" id="UP001595891"/>
    </source>
</evidence>
<name>A0ABV9EU71_9ACTN</name>
<evidence type="ECO:0000256" key="1">
    <source>
        <dbReference type="SAM" id="MobiDB-lite"/>
    </source>
</evidence>
<evidence type="ECO:0000313" key="2">
    <source>
        <dbReference type="EMBL" id="MFC4592147.1"/>
    </source>
</evidence>
<gene>
    <name evidence="2" type="ORF">ACFO8L_39080</name>
</gene>
<keyword evidence="3" id="KW-1185">Reference proteome</keyword>
<reference evidence="3" key="1">
    <citation type="journal article" date="2019" name="Int. J. Syst. Evol. Microbiol.">
        <title>The Global Catalogue of Microorganisms (GCM) 10K type strain sequencing project: providing services to taxonomists for standard genome sequencing and annotation.</title>
        <authorList>
            <consortium name="The Broad Institute Genomics Platform"/>
            <consortium name="The Broad Institute Genome Sequencing Center for Infectious Disease"/>
            <person name="Wu L."/>
            <person name="Ma J."/>
        </authorList>
    </citation>
    <scope>NUCLEOTIDE SEQUENCE [LARGE SCALE GENOMIC DNA]</scope>
    <source>
        <strain evidence="3">CCUG 49560</strain>
    </source>
</reference>
<proteinExistence type="predicted"/>